<proteinExistence type="predicted"/>
<protein>
    <submittedName>
        <fullName evidence="1">Uncharacterized protein</fullName>
    </submittedName>
</protein>
<keyword evidence="2" id="KW-1185">Reference proteome</keyword>
<sequence length="109" mass="11657">MSDKVPISIGNYEGQFIVRTAIPEYDNSAMTVTPIGVAPSSDPTKNSPSELNLVLSISGNGAFSNITYLILTDTDGGVAPPSSECGTKFPNGNLYSEPIFAIILYYYKK</sequence>
<name>A0A397VY76_9GLOM</name>
<comment type="caution">
    <text evidence="1">The sequence shown here is derived from an EMBL/GenBank/DDBJ whole genome shotgun (WGS) entry which is preliminary data.</text>
</comment>
<dbReference type="OrthoDB" id="2426285at2759"/>
<accession>A0A397VY76</accession>
<organism evidence="1 2">
    <name type="scientific">Gigaspora rosea</name>
    <dbReference type="NCBI Taxonomy" id="44941"/>
    <lineage>
        <taxon>Eukaryota</taxon>
        <taxon>Fungi</taxon>
        <taxon>Fungi incertae sedis</taxon>
        <taxon>Mucoromycota</taxon>
        <taxon>Glomeromycotina</taxon>
        <taxon>Glomeromycetes</taxon>
        <taxon>Diversisporales</taxon>
        <taxon>Gigasporaceae</taxon>
        <taxon>Gigaspora</taxon>
    </lineage>
</organism>
<dbReference type="AlphaFoldDB" id="A0A397VY76"/>
<dbReference type="EMBL" id="QKWP01000125">
    <property type="protein sequence ID" value="RIB26742.1"/>
    <property type="molecule type" value="Genomic_DNA"/>
</dbReference>
<gene>
    <name evidence="1" type="ORF">C2G38_2138163</name>
</gene>
<dbReference type="Proteomes" id="UP000266673">
    <property type="component" value="Unassembled WGS sequence"/>
</dbReference>
<evidence type="ECO:0000313" key="2">
    <source>
        <dbReference type="Proteomes" id="UP000266673"/>
    </source>
</evidence>
<reference evidence="1 2" key="1">
    <citation type="submission" date="2018-06" db="EMBL/GenBank/DDBJ databases">
        <title>Comparative genomics reveals the genomic features of Rhizophagus irregularis, R. cerebriforme, R. diaphanum and Gigaspora rosea, and their symbiotic lifestyle signature.</title>
        <authorList>
            <person name="Morin E."/>
            <person name="San Clemente H."/>
            <person name="Chen E.C.H."/>
            <person name="De La Providencia I."/>
            <person name="Hainaut M."/>
            <person name="Kuo A."/>
            <person name="Kohler A."/>
            <person name="Murat C."/>
            <person name="Tang N."/>
            <person name="Roy S."/>
            <person name="Loubradou J."/>
            <person name="Henrissat B."/>
            <person name="Grigoriev I.V."/>
            <person name="Corradi N."/>
            <person name="Roux C."/>
            <person name="Martin F.M."/>
        </authorList>
    </citation>
    <scope>NUCLEOTIDE SEQUENCE [LARGE SCALE GENOMIC DNA]</scope>
    <source>
        <strain evidence="1 2">DAOM 194757</strain>
    </source>
</reference>
<evidence type="ECO:0000313" key="1">
    <source>
        <dbReference type="EMBL" id="RIB26742.1"/>
    </source>
</evidence>